<dbReference type="InterPro" id="IPR036890">
    <property type="entry name" value="HATPase_C_sf"/>
</dbReference>
<dbReference type="InterPro" id="IPR050267">
    <property type="entry name" value="Anti-sigma-factor_SerPK"/>
</dbReference>
<keyword evidence="1" id="KW-0418">Kinase</keyword>
<feature type="region of interest" description="Disordered" evidence="2">
    <location>
        <begin position="150"/>
        <end position="181"/>
    </location>
</feature>
<evidence type="ECO:0000256" key="2">
    <source>
        <dbReference type="SAM" id="MobiDB-lite"/>
    </source>
</evidence>
<dbReference type="STRING" id="33903.AQJ43_06100"/>
<accession>A0A4D4N0M1</accession>
<dbReference type="GO" id="GO:0004674">
    <property type="term" value="F:protein serine/threonine kinase activity"/>
    <property type="evidence" value="ECO:0007669"/>
    <property type="project" value="UniProtKB-KW"/>
</dbReference>
<dbReference type="AlphaFoldDB" id="A0A4D4N0M1"/>
<organism evidence="4 5">
    <name type="scientific">Streptomyces avermitilis</name>
    <dbReference type="NCBI Taxonomy" id="33903"/>
    <lineage>
        <taxon>Bacteria</taxon>
        <taxon>Bacillati</taxon>
        <taxon>Actinomycetota</taxon>
        <taxon>Actinomycetes</taxon>
        <taxon>Kitasatosporales</taxon>
        <taxon>Streptomycetaceae</taxon>
        <taxon>Streptomyces</taxon>
    </lineage>
</organism>
<comment type="caution">
    <text evidence="4">The sequence shown here is derived from an EMBL/GenBank/DDBJ whole genome shotgun (WGS) entry which is preliminary data.</text>
</comment>
<protein>
    <recommendedName>
        <fullName evidence="3">Histidine kinase/HSP90-like ATPase domain-containing protein</fullName>
    </recommendedName>
</protein>
<evidence type="ECO:0000256" key="1">
    <source>
        <dbReference type="ARBA" id="ARBA00022527"/>
    </source>
</evidence>
<evidence type="ECO:0000313" key="4">
    <source>
        <dbReference type="EMBL" id="GDY78042.1"/>
    </source>
</evidence>
<sequence length="181" mass="19335">MAIGASSAKTVEESADSTTDQPGGTQLRRRLARADLRAVPEARRALRELLRHWGRPEKSEIAELLTSELVTNALIHTDHDAVLTATVSPRGLRVEVRDFVGRRPIPRVPNADDGTHGRGLLLVQSLADAWGVRAHGVGKAVWFELDGAPPEQAAPRASVGSSRRTAACSQSGTSRTAARGP</sequence>
<evidence type="ECO:0000313" key="5">
    <source>
        <dbReference type="Proteomes" id="UP000299211"/>
    </source>
</evidence>
<feature type="region of interest" description="Disordered" evidence="2">
    <location>
        <begin position="1"/>
        <end position="27"/>
    </location>
</feature>
<gene>
    <name evidence="4" type="ORF">SAV31267_075270</name>
</gene>
<dbReference type="PANTHER" id="PTHR35526">
    <property type="entry name" value="ANTI-SIGMA-F FACTOR RSBW-RELATED"/>
    <property type="match status" value="1"/>
</dbReference>
<dbReference type="PANTHER" id="PTHR35526:SF3">
    <property type="entry name" value="ANTI-SIGMA-F FACTOR RSBW"/>
    <property type="match status" value="1"/>
</dbReference>
<feature type="compositionally biased region" description="Polar residues" evidence="2">
    <location>
        <begin position="159"/>
        <end position="181"/>
    </location>
</feature>
<dbReference type="Gene3D" id="3.30.565.10">
    <property type="entry name" value="Histidine kinase-like ATPase, C-terminal domain"/>
    <property type="match status" value="1"/>
</dbReference>
<dbReference type="SUPFAM" id="SSF55874">
    <property type="entry name" value="ATPase domain of HSP90 chaperone/DNA topoisomerase II/histidine kinase"/>
    <property type="match status" value="1"/>
</dbReference>
<keyword evidence="1" id="KW-0723">Serine/threonine-protein kinase</keyword>
<feature type="domain" description="Histidine kinase/HSP90-like ATPase" evidence="3">
    <location>
        <begin position="33"/>
        <end position="143"/>
    </location>
</feature>
<dbReference type="Proteomes" id="UP000299211">
    <property type="component" value="Unassembled WGS sequence"/>
</dbReference>
<dbReference type="CDD" id="cd16936">
    <property type="entry name" value="HATPase_RsbW-like"/>
    <property type="match status" value="1"/>
</dbReference>
<proteinExistence type="predicted"/>
<evidence type="ECO:0000259" key="3">
    <source>
        <dbReference type="Pfam" id="PF13581"/>
    </source>
</evidence>
<keyword evidence="1" id="KW-0808">Transferase</keyword>
<dbReference type="Pfam" id="PF13581">
    <property type="entry name" value="HATPase_c_2"/>
    <property type="match status" value="1"/>
</dbReference>
<reference evidence="4 5" key="1">
    <citation type="submission" date="2019-04" db="EMBL/GenBank/DDBJ databases">
        <title>Draft genome sequences of Streptomyces avermitilis ATCC 31267.</title>
        <authorList>
            <person name="Komaki H."/>
            <person name="Tamura T."/>
            <person name="Hosoyama A."/>
        </authorList>
    </citation>
    <scope>NUCLEOTIDE SEQUENCE [LARGE SCALE GENOMIC DNA]</scope>
    <source>
        <strain evidence="4 5">ATCC 31267</strain>
    </source>
</reference>
<dbReference type="InterPro" id="IPR003594">
    <property type="entry name" value="HATPase_dom"/>
</dbReference>
<name>A0A4D4N0M1_STRAX</name>
<dbReference type="EMBL" id="BJHY01000001">
    <property type="protein sequence ID" value="GDY78042.1"/>
    <property type="molecule type" value="Genomic_DNA"/>
</dbReference>